<dbReference type="PANTHER" id="PTHR33406:SF6">
    <property type="entry name" value="MEMBRANE PROTEIN YDGH-RELATED"/>
    <property type="match status" value="1"/>
</dbReference>
<feature type="transmembrane region" description="Helical" evidence="8">
    <location>
        <begin position="12"/>
        <end position="34"/>
    </location>
</feature>
<feature type="transmembrane region" description="Helical" evidence="8">
    <location>
        <begin position="556"/>
        <end position="574"/>
    </location>
</feature>
<feature type="transmembrane region" description="Helical" evidence="8">
    <location>
        <begin position="608"/>
        <end position="627"/>
    </location>
</feature>
<dbReference type="Proteomes" id="UP001500037">
    <property type="component" value="Unassembled WGS sequence"/>
</dbReference>
<evidence type="ECO:0000256" key="1">
    <source>
        <dbReference type="ARBA" id="ARBA00004651"/>
    </source>
</evidence>
<comment type="similarity">
    <text evidence="2">Belongs to the resistance-nodulation-cell division (RND) (TC 2.A.6) family. MmpL subfamily.</text>
</comment>
<feature type="transmembrane region" description="Helical" evidence="8">
    <location>
        <begin position="580"/>
        <end position="601"/>
    </location>
</feature>
<evidence type="ECO:0000256" key="2">
    <source>
        <dbReference type="ARBA" id="ARBA00010157"/>
    </source>
</evidence>
<dbReference type="InterPro" id="IPR004869">
    <property type="entry name" value="MMPL_dom"/>
</dbReference>
<dbReference type="Pfam" id="PF03176">
    <property type="entry name" value="MMPL"/>
    <property type="match status" value="2"/>
</dbReference>
<evidence type="ECO:0000256" key="4">
    <source>
        <dbReference type="ARBA" id="ARBA00022692"/>
    </source>
</evidence>
<dbReference type="RefSeq" id="WP_344445892.1">
    <property type="nucleotide sequence ID" value="NZ_BAAALF010000194.1"/>
</dbReference>
<reference evidence="10 11" key="1">
    <citation type="journal article" date="2019" name="Int. J. Syst. Evol. Microbiol.">
        <title>The Global Catalogue of Microorganisms (GCM) 10K type strain sequencing project: providing services to taxonomists for standard genome sequencing and annotation.</title>
        <authorList>
            <consortium name="The Broad Institute Genomics Platform"/>
            <consortium name="The Broad Institute Genome Sequencing Center for Infectious Disease"/>
            <person name="Wu L."/>
            <person name="Ma J."/>
        </authorList>
    </citation>
    <scope>NUCLEOTIDE SEQUENCE [LARGE SCALE GENOMIC DNA]</scope>
    <source>
        <strain evidence="10 11">JCM 13004</strain>
    </source>
</reference>
<gene>
    <name evidence="10" type="ORF">GCM10009665_66700</name>
</gene>
<dbReference type="PANTHER" id="PTHR33406">
    <property type="entry name" value="MEMBRANE PROTEIN MJ1562-RELATED"/>
    <property type="match status" value="1"/>
</dbReference>
<feature type="transmembrane region" description="Helical" evidence="8">
    <location>
        <begin position="691"/>
        <end position="714"/>
    </location>
</feature>
<dbReference type="EMBL" id="BAAALF010000194">
    <property type="protein sequence ID" value="GAA1268774.1"/>
    <property type="molecule type" value="Genomic_DNA"/>
</dbReference>
<evidence type="ECO:0000256" key="3">
    <source>
        <dbReference type="ARBA" id="ARBA00022475"/>
    </source>
</evidence>
<feature type="region of interest" description="Disordered" evidence="7">
    <location>
        <begin position="728"/>
        <end position="748"/>
    </location>
</feature>
<dbReference type="SUPFAM" id="SSF82866">
    <property type="entry name" value="Multidrug efflux transporter AcrB transmembrane domain"/>
    <property type="match status" value="2"/>
</dbReference>
<feature type="transmembrane region" description="Helical" evidence="8">
    <location>
        <begin position="243"/>
        <end position="266"/>
    </location>
</feature>
<keyword evidence="11" id="KW-1185">Reference proteome</keyword>
<dbReference type="Gene3D" id="1.20.1640.10">
    <property type="entry name" value="Multidrug efflux transporter AcrB transmembrane domain"/>
    <property type="match status" value="2"/>
</dbReference>
<name>A0ABN1WWN2_9ACTN</name>
<feature type="transmembrane region" description="Helical" evidence="8">
    <location>
        <begin position="292"/>
        <end position="315"/>
    </location>
</feature>
<feature type="transmembrane region" description="Helical" evidence="8">
    <location>
        <begin position="396"/>
        <end position="419"/>
    </location>
</feature>
<accession>A0ABN1WWN2</accession>
<evidence type="ECO:0000256" key="8">
    <source>
        <dbReference type="SAM" id="Phobius"/>
    </source>
</evidence>
<evidence type="ECO:0000313" key="11">
    <source>
        <dbReference type="Proteomes" id="UP001500037"/>
    </source>
</evidence>
<feature type="transmembrane region" description="Helical" evidence="8">
    <location>
        <begin position="322"/>
        <end position="344"/>
    </location>
</feature>
<feature type="transmembrane region" description="Helical" evidence="8">
    <location>
        <begin position="662"/>
        <end position="684"/>
    </location>
</feature>
<evidence type="ECO:0000313" key="10">
    <source>
        <dbReference type="EMBL" id="GAA1268774.1"/>
    </source>
</evidence>
<feature type="transmembrane region" description="Helical" evidence="8">
    <location>
        <begin position="185"/>
        <end position="206"/>
    </location>
</feature>
<dbReference type="PROSITE" id="PS50156">
    <property type="entry name" value="SSD"/>
    <property type="match status" value="1"/>
</dbReference>
<sequence length="748" mass="78920">MFHRIGQTVVRRAWWVITAWIIAAVAIIATAPTLTAQTDESAFLPSHYESIQAANLQEKAFPANFTPSAMLLFERTDGAALDAGDQAVMQKVTDGLTAEKIKYVQTILPVTNKPASEGGSYSKDGRYALSMIGFDKDAPKQGTETADTAKKLREDAKTLAADSKLKVQLGGQAAQNLDQQDSSKLANALIGVGTVVIILLTLFLIFRSPLIALLPVVMIAVFSSVANGLIADASKAFGLKADASVSAILIVVLFGVGTDYFLFLIFRYRERLRAGDNRHDAVVNAVGRVGEAISSAAGAVIVAFSVLILSSLGMFKAMGPSLAIAVAVTALASVTLVPAVLSLIPERVLFWEKGLVYVVRKHLLGKKELQPSTRWRNEPKGARFAALGGTVQRRPALVAVVSGLVMVALALGATGYKGLFDLASGSMPKTKESMVVQNTLMTAFTAGAADPTQVYVTSTNGAALDPASFGGYAAALGKVQGVAQVAPTPKLSKDGLTADFTVMLKDAPASNQAIDTVERLRTTAHGSAPQGSKVYVGGITSIYKDINAAMAHDYKLVFPLAALLIMVILALLLRSVVAPWYLMAAVGLGFGATVGATTLVFQNFKGEAGIFFMLPMFIYLFVVAIGTDYNILMIARLREEAQEGRTPREAASMAIRHGGPTVAAAGGILAATFATMCFAGNTLFSEIGFSVAFGIVVSAFVMAMFFTPALTALLGRAAWWPGHQGITGHDEPAGLEPLRPQAEPAGRR</sequence>
<proteinExistence type="inferred from homology"/>
<comment type="caution">
    <text evidence="10">The sequence shown here is derived from an EMBL/GenBank/DDBJ whole genome shotgun (WGS) entry which is preliminary data.</text>
</comment>
<evidence type="ECO:0000256" key="7">
    <source>
        <dbReference type="SAM" id="MobiDB-lite"/>
    </source>
</evidence>
<dbReference type="InterPro" id="IPR000731">
    <property type="entry name" value="SSD"/>
</dbReference>
<comment type="subcellular location">
    <subcellularLocation>
        <location evidence="1">Cell membrane</location>
        <topology evidence="1">Multi-pass membrane protein</topology>
    </subcellularLocation>
</comment>
<feature type="domain" description="SSD" evidence="9">
    <location>
        <begin position="237"/>
        <end position="343"/>
    </location>
</feature>
<keyword evidence="4 8" id="KW-0812">Transmembrane</keyword>
<keyword evidence="5 8" id="KW-1133">Transmembrane helix</keyword>
<protein>
    <submittedName>
        <fullName evidence="10">MMPL family transporter</fullName>
    </submittedName>
</protein>
<feature type="transmembrane region" description="Helical" evidence="8">
    <location>
        <begin position="212"/>
        <end position="231"/>
    </location>
</feature>
<dbReference type="InterPro" id="IPR050545">
    <property type="entry name" value="Mycobact_MmpL"/>
</dbReference>
<evidence type="ECO:0000256" key="6">
    <source>
        <dbReference type="ARBA" id="ARBA00023136"/>
    </source>
</evidence>
<keyword evidence="3" id="KW-1003">Cell membrane</keyword>
<organism evidence="10 11">
    <name type="scientific">Kitasatospora nipponensis</name>
    <dbReference type="NCBI Taxonomy" id="258049"/>
    <lineage>
        <taxon>Bacteria</taxon>
        <taxon>Bacillati</taxon>
        <taxon>Actinomycetota</taxon>
        <taxon>Actinomycetes</taxon>
        <taxon>Kitasatosporales</taxon>
        <taxon>Streptomycetaceae</taxon>
        <taxon>Kitasatospora</taxon>
    </lineage>
</organism>
<evidence type="ECO:0000259" key="9">
    <source>
        <dbReference type="PROSITE" id="PS50156"/>
    </source>
</evidence>
<evidence type="ECO:0000256" key="5">
    <source>
        <dbReference type="ARBA" id="ARBA00022989"/>
    </source>
</evidence>
<keyword evidence="6 8" id="KW-0472">Membrane</keyword>